<name>A0A0L8DIW7_VIBPH</name>
<evidence type="ECO:0000313" key="6">
    <source>
        <dbReference type="Proteomes" id="UP000037697"/>
    </source>
</evidence>
<sequence length="130" mass="14593">MKAVICGAALTMAISLPTVAQEELKGCDAKAFALEQQIEYATVQGNQKRIDGLKRALAAIEDECSEEDLREKLQAEIEQKAQKVKARELELVEAQTSGSSDKIEKKRRKLDEAQKELLDAKRELEWNYGQ</sequence>
<reference evidence="3" key="4">
    <citation type="submission" date="2023-06" db="EMBL/GenBank/DDBJ databases">
        <title>Genomic Diversity of Vibrio spp. and Metagenomic Analysis of Pathogens in Florida Gulf Coastal Waters Following Hurricane Ian.</title>
        <authorList>
            <person name="Brumfield K.D."/>
        </authorList>
    </citation>
    <scope>NUCLEOTIDE SEQUENCE</scope>
    <source>
        <strain evidence="3">WBS2B-138</strain>
    </source>
</reference>
<evidence type="ECO:0000256" key="1">
    <source>
        <dbReference type="SAM" id="Coils"/>
    </source>
</evidence>
<gene>
    <name evidence="2" type="ORF">ACX05_00670</name>
    <name evidence="4" type="ORF">HKB21_24780</name>
    <name evidence="5" type="ORF">M5598_14945</name>
    <name evidence="3" type="ORF">QX249_17950</name>
</gene>
<dbReference type="EMBL" id="CP097355">
    <property type="protein sequence ID" value="UYV26303.1"/>
    <property type="molecule type" value="Genomic_DNA"/>
</dbReference>
<organism evidence="4 7">
    <name type="scientific">Vibrio parahaemolyticus</name>
    <dbReference type="NCBI Taxonomy" id="670"/>
    <lineage>
        <taxon>Bacteria</taxon>
        <taxon>Pseudomonadati</taxon>
        <taxon>Pseudomonadota</taxon>
        <taxon>Gammaproteobacteria</taxon>
        <taxon>Vibrionales</taxon>
        <taxon>Vibrionaceae</taxon>
        <taxon>Vibrio</taxon>
    </lineage>
</organism>
<feature type="coiled-coil region" evidence="1">
    <location>
        <begin position="43"/>
        <end position="123"/>
    </location>
</feature>
<protein>
    <submittedName>
        <fullName evidence="4">DUF1090 domain-containing protein</fullName>
    </submittedName>
</protein>
<evidence type="ECO:0000313" key="4">
    <source>
        <dbReference type="EMBL" id="NMU28832.1"/>
    </source>
</evidence>
<evidence type="ECO:0000313" key="7">
    <source>
        <dbReference type="Proteomes" id="UP000555836"/>
    </source>
</evidence>
<dbReference type="EMBL" id="LIRS01000005">
    <property type="protein sequence ID" value="KOY42607.1"/>
    <property type="molecule type" value="Genomic_DNA"/>
</dbReference>
<dbReference type="Proteomes" id="UP000037697">
    <property type="component" value="Unassembled WGS sequence"/>
</dbReference>
<accession>A0A0L8DIW7</accession>
<reference evidence="2 6" key="1">
    <citation type="submission" date="2015-07" db="EMBL/GenBank/DDBJ databases">
        <title>Foodborne Vibrio parahaemolyticus Isolates.</title>
        <authorList>
            <person name="Ronholm J."/>
            <person name="Petronella N."/>
            <person name="Kenwell R."/>
            <person name="Banerjee S."/>
        </authorList>
    </citation>
    <scope>NUCLEOTIDE SEQUENCE [LARGE SCALE GENOMIC DNA]</scope>
    <source>
        <strain evidence="2 6">HS-06-05</strain>
    </source>
</reference>
<evidence type="ECO:0000313" key="2">
    <source>
        <dbReference type="EMBL" id="KOY42607.1"/>
    </source>
</evidence>
<evidence type="ECO:0000313" key="3">
    <source>
        <dbReference type="EMBL" id="MDS1822521.1"/>
    </source>
</evidence>
<reference evidence="4 7" key="2">
    <citation type="submission" date="2020-04" db="EMBL/GenBank/DDBJ databases">
        <title>Whole-genome sequencing of Vibrio spp. from China reveals different genetic environments of blaCTX-M-14 among diverse lineages.</title>
        <authorList>
            <person name="Zheng Z."/>
            <person name="Ye L."/>
            <person name="Chen S."/>
        </authorList>
    </citation>
    <scope>NUCLEOTIDE SEQUENCE [LARGE SCALE GENOMIC DNA]</scope>
    <source>
        <strain evidence="4 7">Vb0574</strain>
    </source>
</reference>
<reference evidence="5" key="3">
    <citation type="submission" date="2022-05" db="EMBL/GenBank/DDBJ databases">
        <title>Megaplasmid of Vibrio parahaemolyticus.</title>
        <authorList>
            <person name="Strauch E."/>
            <person name="Borowiak M."/>
        </authorList>
    </citation>
    <scope>NUCLEOTIDE SEQUENCE</scope>
    <source>
        <strain evidence="5">16-VB00198</strain>
    </source>
</reference>
<dbReference type="EMBL" id="JAUHGG010000006">
    <property type="protein sequence ID" value="MDS1822521.1"/>
    <property type="molecule type" value="Genomic_DNA"/>
</dbReference>
<dbReference type="Proteomes" id="UP001163036">
    <property type="component" value="Chromosome 1"/>
</dbReference>
<dbReference type="EMBL" id="JABCLD010002028">
    <property type="protein sequence ID" value="NMU28832.1"/>
    <property type="molecule type" value="Genomic_DNA"/>
</dbReference>
<dbReference type="Proteomes" id="UP001253193">
    <property type="component" value="Unassembled WGS sequence"/>
</dbReference>
<dbReference type="AlphaFoldDB" id="A0A0L8DIW7"/>
<proteinExistence type="predicted"/>
<evidence type="ECO:0000313" key="5">
    <source>
        <dbReference type="EMBL" id="UYV26303.1"/>
    </source>
</evidence>
<dbReference type="Pfam" id="PF06476">
    <property type="entry name" value="DUF1090"/>
    <property type="match status" value="1"/>
</dbReference>
<dbReference type="RefSeq" id="WP_021449007.1">
    <property type="nucleotide sequence ID" value="NZ_CABMHD010000004.1"/>
</dbReference>
<dbReference type="Proteomes" id="UP000555836">
    <property type="component" value="Unassembled WGS sequence"/>
</dbReference>
<dbReference type="InterPro" id="IPR009468">
    <property type="entry name" value="DUF1090"/>
</dbReference>
<keyword evidence="1" id="KW-0175">Coiled coil</keyword>